<accession>A0AAP9GGB3</accession>
<dbReference type="NCBIfam" id="NF033650">
    <property type="entry name" value="ANR_neg_reg"/>
    <property type="match status" value="1"/>
</dbReference>
<proteinExistence type="predicted"/>
<dbReference type="AlphaFoldDB" id="A0AAP9GGB3"/>
<dbReference type="EMBL" id="CP033138">
    <property type="protein sequence ID" value="AYO17509.1"/>
    <property type="molecule type" value="Genomic_DNA"/>
</dbReference>
<keyword evidence="3" id="KW-1185">Reference proteome</keyword>
<evidence type="ECO:0000313" key="3">
    <source>
        <dbReference type="Proteomes" id="UP000272136"/>
    </source>
</evidence>
<evidence type="ECO:0000313" key="4">
    <source>
        <dbReference type="Proteomes" id="UP000390336"/>
    </source>
</evidence>
<dbReference type="InterPro" id="IPR047666">
    <property type="entry name" value="ANR_neg_reg"/>
</dbReference>
<reference evidence="1 3" key="2">
    <citation type="submission" date="2018-10" db="EMBL/GenBank/DDBJ databases">
        <title>Whole Genome of Vibrio owensii strain 170502, isolated from Acute Hepatopancreatic Necrosis Disease (AHPND) shrimp.</title>
        <authorList>
            <person name="Yan M."/>
            <person name="Wang X."/>
            <person name="Wang Y."/>
        </authorList>
    </citation>
    <scope>NUCLEOTIDE SEQUENCE [LARGE SCALE GENOMIC DNA]</scope>
    <source>
        <strain evidence="1 3">1700302</strain>
    </source>
</reference>
<dbReference type="RefSeq" id="WP_115012554.1">
    <property type="nucleotide sequence ID" value="NZ_CP033138.1"/>
</dbReference>
<organism evidence="2 4">
    <name type="scientific">Vibrio owensii</name>
    <dbReference type="NCBI Taxonomy" id="696485"/>
    <lineage>
        <taxon>Bacteria</taxon>
        <taxon>Pseudomonadati</taxon>
        <taxon>Pseudomonadota</taxon>
        <taxon>Gammaproteobacteria</taxon>
        <taxon>Vibrionales</taxon>
        <taxon>Vibrionaceae</taxon>
        <taxon>Vibrio</taxon>
    </lineage>
</organism>
<dbReference type="Proteomes" id="UP000272136">
    <property type="component" value="Chromosome 2"/>
</dbReference>
<sequence length="91" mass="10542">MANRAYLDLAKLAGENEREYEWGMACELWLQAASKAPENSTDKYWALLRSDFCRCRGREHGMLFVSETPCQRDETRAALRGLSRLHYLQKG</sequence>
<name>A0AAP9GGB3_9VIBR</name>
<dbReference type="EMBL" id="CP045860">
    <property type="protein sequence ID" value="QGH49651.1"/>
    <property type="molecule type" value="Genomic_DNA"/>
</dbReference>
<dbReference type="Proteomes" id="UP000390336">
    <property type="component" value="Chromosome 2"/>
</dbReference>
<gene>
    <name evidence="2" type="ORF">APZ19_21395</name>
    <name evidence="1" type="ORF">D0812_24405</name>
</gene>
<evidence type="ECO:0000313" key="2">
    <source>
        <dbReference type="EMBL" id="QGH49651.1"/>
    </source>
</evidence>
<protein>
    <submittedName>
        <fullName evidence="2">ANR family transcriptional regulator</fullName>
    </submittedName>
</protein>
<reference evidence="2" key="3">
    <citation type="submission" date="2019-11" db="EMBL/GenBank/DDBJ databases">
        <title>Complete genome sequence of Vibrio owensii SH-14 isolated from shrimp with acute hepatopancreatic necrosis diease.</title>
        <authorList>
            <person name="Liang X."/>
            <person name="Wang Y."/>
        </authorList>
    </citation>
    <scope>NUCLEOTIDE SEQUENCE</scope>
    <source>
        <strain evidence="2">SH14</strain>
    </source>
</reference>
<evidence type="ECO:0000313" key="1">
    <source>
        <dbReference type="EMBL" id="AYO17509.1"/>
    </source>
</evidence>
<reference evidence="2 4" key="1">
    <citation type="journal article" date="2015" name="Genome Announc.">
        <title>Draft Genome Sequence of Vibrio owensii Strain SH-14, Which Causes Shrimp Acute Hepatopancreatic Necrosis Disease.</title>
        <authorList>
            <person name="Liu L."/>
            <person name="Xiao J."/>
            <person name="Xia X."/>
            <person name="Pan Y."/>
            <person name="Yan S."/>
            <person name="Wang Y."/>
        </authorList>
    </citation>
    <scope>NUCLEOTIDE SEQUENCE [LARGE SCALE GENOMIC DNA]</scope>
    <source>
        <strain evidence="2 4">SH14</strain>
    </source>
</reference>